<accession>A0A318H1R2</accession>
<dbReference type="InterPro" id="IPR005804">
    <property type="entry name" value="FA_desaturase_dom"/>
</dbReference>
<evidence type="ECO:0000256" key="6">
    <source>
        <dbReference type="ARBA" id="ARBA00023002"/>
    </source>
</evidence>
<reference evidence="13 14" key="1">
    <citation type="submission" date="2018-05" db="EMBL/GenBank/DDBJ databases">
        <title>Genomic Encyclopedia of Type Strains, Phase IV (KMG-IV): sequencing the most valuable type-strain genomes for metagenomic binning, comparative biology and taxonomic classification.</title>
        <authorList>
            <person name="Goeker M."/>
        </authorList>
    </citation>
    <scope>NUCLEOTIDE SEQUENCE [LARGE SCALE GENOMIC DNA]</scope>
    <source>
        <strain evidence="13 14">DSM 566</strain>
    </source>
</reference>
<dbReference type="RefSeq" id="WP_110400363.1">
    <property type="nucleotide sequence ID" value="NZ_QJJS01000006.1"/>
</dbReference>
<dbReference type="AlphaFoldDB" id="A0A318H1R2"/>
<keyword evidence="9 10" id="KW-0472">Membrane</keyword>
<keyword evidence="5 10" id="KW-1133">Transmembrane helix</keyword>
<dbReference type="CDD" id="cd03505">
    <property type="entry name" value="Delta9-FADS-like"/>
    <property type="match status" value="1"/>
</dbReference>
<evidence type="ECO:0000259" key="12">
    <source>
        <dbReference type="Pfam" id="PF01610"/>
    </source>
</evidence>
<evidence type="ECO:0000256" key="3">
    <source>
        <dbReference type="ARBA" id="ARBA00022692"/>
    </source>
</evidence>
<dbReference type="GO" id="GO:0016020">
    <property type="term" value="C:membrane"/>
    <property type="evidence" value="ECO:0007669"/>
    <property type="project" value="UniProtKB-SubCell"/>
</dbReference>
<comment type="caution">
    <text evidence="13">The sequence shown here is derived from an EMBL/GenBank/DDBJ whole genome shotgun (WGS) entry which is preliminary data.</text>
</comment>
<evidence type="ECO:0000256" key="1">
    <source>
        <dbReference type="ARBA" id="ARBA00004141"/>
    </source>
</evidence>
<evidence type="ECO:0000313" key="14">
    <source>
        <dbReference type="Proteomes" id="UP000247811"/>
    </source>
</evidence>
<gene>
    <name evidence="13" type="ORF">C7444_10647</name>
</gene>
<name>A0A318H1R2_9BURK</name>
<proteinExistence type="inferred from homology"/>
<dbReference type="OrthoDB" id="9768289at2"/>
<feature type="transmembrane region" description="Helical" evidence="10">
    <location>
        <begin position="28"/>
        <end position="46"/>
    </location>
</feature>
<dbReference type="GO" id="GO:0016717">
    <property type="term" value="F:oxidoreductase activity, acting on paired donors, with oxidation of a pair of donors resulting in the reduction of molecular oxygen to two molecules of water"/>
    <property type="evidence" value="ECO:0007669"/>
    <property type="project" value="InterPro"/>
</dbReference>
<dbReference type="EMBL" id="QJJS01000006">
    <property type="protein sequence ID" value="PXW96529.1"/>
    <property type="molecule type" value="Genomic_DNA"/>
</dbReference>
<dbReference type="GO" id="GO:0006631">
    <property type="term" value="P:fatty acid metabolic process"/>
    <property type="evidence" value="ECO:0007669"/>
    <property type="project" value="UniProtKB-KW"/>
</dbReference>
<evidence type="ECO:0000256" key="4">
    <source>
        <dbReference type="ARBA" id="ARBA00022832"/>
    </source>
</evidence>
<protein>
    <submittedName>
        <fullName evidence="13">Stearoyl-CoA desaturase (Delta-9 desaturase)</fullName>
    </submittedName>
</protein>
<dbReference type="PANTHER" id="PTHR11351:SF33">
    <property type="entry name" value="DELTA-9 FATTY ACID DESATURASE, DESA"/>
    <property type="match status" value="1"/>
</dbReference>
<keyword evidence="7" id="KW-0408">Iron</keyword>
<organism evidence="13 14">
    <name type="scientific">Sphaerotilus hippei</name>
    <dbReference type="NCBI Taxonomy" id="744406"/>
    <lineage>
        <taxon>Bacteria</taxon>
        <taxon>Pseudomonadati</taxon>
        <taxon>Pseudomonadota</taxon>
        <taxon>Betaproteobacteria</taxon>
        <taxon>Burkholderiales</taxon>
        <taxon>Sphaerotilaceae</taxon>
        <taxon>Sphaerotilus</taxon>
    </lineage>
</organism>
<evidence type="ECO:0000313" key="13">
    <source>
        <dbReference type="EMBL" id="PXW96529.1"/>
    </source>
</evidence>
<keyword evidence="8" id="KW-0443">Lipid metabolism</keyword>
<feature type="transmembrane region" description="Helical" evidence="10">
    <location>
        <begin position="150"/>
        <end position="170"/>
    </location>
</feature>
<dbReference type="InterPro" id="IPR015876">
    <property type="entry name" value="Acyl-CoA_DS"/>
</dbReference>
<evidence type="ECO:0000256" key="2">
    <source>
        <dbReference type="ARBA" id="ARBA00008749"/>
    </source>
</evidence>
<dbReference type="Proteomes" id="UP000247811">
    <property type="component" value="Unassembled WGS sequence"/>
</dbReference>
<evidence type="ECO:0000256" key="8">
    <source>
        <dbReference type="ARBA" id="ARBA00023098"/>
    </source>
</evidence>
<comment type="similarity">
    <text evidence="2">Belongs to the fatty acid desaturase type 2 family.</text>
</comment>
<comment type="subcellular location">
    <subcellularLocation>
        <location evidence="1">Membrane</location>
        <topology evidence="1">Multi-pass membrane protein</topology>
    </subcellularLocation>
</comment>
<feature type="domain" description="Transposase IS204/IS1001/IS1096/IS1165 DDE" evidence="12">
    <location>
        <begin position="281"/>
        <end position="405"/>
    </location>
</feature>
<evidence type="ECO:0000256" key="10">
    <source>
        <dbReference type="SAM" id="Phobius"/>
    </source>
</evidence>
<dbReference type="InterPro" id="IPR002560">
    <property type="entry name" value="Transposase_DDE"/>
</dbReference>
<dbReference type="PANTHER" id="PTHR11351">
    <property type="entry name" value="ACYL-COA DESATURASE"/>
    <property type="match status" value="1"/>
</dbReference>
<evidence type="ECO:0000256" key="7">
    <source>
        <dbReference type="ARBA" id="ARBA00023004"/>
    </source>
</evidence>
<keyword evidence="6" id="KW-0560">Oxidoreductase</keyword>
<dbReference type="Pfam" id="PF01610">
    <property type="entry name" value="DDE_Tnp_ISL3"/>
    <property type="match status" value="1"/>
</dbReference>
<evidence type="ECO:0000256" key="9">
    <source>
        <dbReference type="ARBA" id="ARBA00023136"/>
    </source>
</evidence>
<evidence type="ECO:0000259" key="11">
    <source>
        <dbReference type="Pfam" id="PF00487"/>
    </source>
</evidence>
<sequence>MNELSLIWSAVLDWLSYGALGASPWQVLLVTLVFTHITIAAVTIYLHRCQAHRSLDLHPLPSHFFRLWLWMTTGMVTKQWVAIHRKHHAKCETVDDPHSPVTRGIKTVLRKGSELYRAEAKVQETLDKYGHNTPDDWIERNVYTRYSWQGVGLMMVINVALFGVIGVSVWAVQMMWIPITAAGIINGIGHYWGYRNFEAVDASTNVFPWGIIIGGEELHNNHHTYPTSAKLSVKPYEFDIGWLYIRTLETLGLAKVRKTPPLLRTGVIKPVPDGQTLEGLIANRYEVMARYAQGLRQSCADELQRLKAQGGQNTQRWSNMRLAQRWLHRDAAKIPAAVLPQVEAACGASPTLTTLVAMREELRLMWTRTNVSAEQLVVDLQDWCVRAEQSGIAALQDFARTLRSVRA</sequence>
<keyword evidence="14" id="KW-1185">Reference proteome</keyword>
<evidence type="ECO:0000256" key="5">
    <source>
        <dbReference type="ARBA" id="ARBA00022989"/>
    </source>
</evidence>
<keyword evidence="4" id="KW-0276">Fatty acid metabolism</keyword>
<dbReference type="Pfam" id="PF00487">
    <property type="entry name" value="FA_desaturase"/>
    <property type="match status" value="1"/>
</dbReference>
<feature type="domain" description="Fatty acid desaturase" evidence="11">
    <location>
        <begin position="24"/>
        <end position="227"/>
    </location>
</feature>
<keyword evidence="3 10" id="KW-0812">Transmembrane</keyword>